<dbReference type="EMBL" id="KV749189">
    <property type="protein sequence ID" value="OCL10686.1"/>
    <property type="molecule type" value="Genomic_DNA"/>
</dbReference>
<gene>
    <name evidence="2" type="ORF">AOQ84DRAFT_387338</name>
</gene>
<organism evidence="2 3">
    <name type="scientific">Glonium stellatum</name>
    <dbReference type="NCBI Taxonomy" id="574774"/>
    <lineage>
        <taxon>Eukaryota</taxon>
        <taxon>Fungi</taxon>
        <taxon>Dikarya</taxon>
        <taxon>Ascomycota</taxon>
        <taxon>Pezizomycotina</taxon>
        <taxon>Dothideomycetes</taxon>
        <taxon>Pleosporomycetidae</taxon>
        <taxon>Gloniales</taxon>
        <taxon>Gloniaceae</taxon>
        <taxon>Glonium</taxon>
    </lineage>
</organism>
<keyword evidence="3" id="KW-1185">Reference proteome</keyword>
<protein>
    <submittedName>
        <fullName evidence="2">Uncharacterized protein</fullName>
    </submittedName>
</protein>
<feature type="region of interest" description="Disordered" evidence="1">
    <location>
        <begin position="65"/>
        <end position="176"/>
    </location>
</feature>
<accession>A0A8E2F588</accession>
<evidence type="ECO:0000313" key="2">
    <source>
        <dbReference type="EMBL" id="OCL10686.1"/>
    </source>
</evidence>
<feature type="compositionally biased region" description="Basic and acidic residues" evidence="1">
    <location>
        <begin position="114"/>
        <end position="127"/>
    </location>
</feature>
<dbReference type="AlphaFoldDB" id="A0A8E2F588"/>
<feature type="compositionally biased region" description="Pro residues" evidence="1">
    <location>
        <begin position="134"/>
        <end position="144"/>
    </location>
</feature>
<evidence type="ECO:0000313" key="3">
    <source>
        <dbReference type="Proteomes" id="UP000250140"/>
    </source>
</evidence>
<name>A0A8E2F588_9PEZI</name>
<proteinExistence type="predicted"/>
<feature type="compositionally biased region" description="Polar residues" evidence="1">
    <location>
        <begin position="65"/>
        <end position="100"/>
    </location>
</feature>
<reference evidence="2 3" key="1">
    <citation type="journal article" date="2016" name="Nat. Commun.">
        <title>Ectomycorrhizal ecology is imprinted in the genome of the dominant symbiotic fungus Cenococcum geophilum.</title>
        <authorList>
            <consortium name="DOE Joint Genome Institute"/>
            <person name="Peter M."/>
            <person name="Kohler A."/>
            <person name="Ohm R.A."/>
            <person name="Kuo A."/>
            <person name="Krutzmann J."/>
            <person name="Morin E."/>
            <person name="Arend M."/>
            <person name="Barry K.W."/>
            <person name="Binder M."/>
            <person name="Choi C."/>
            <person name="Clum A."/>
            <person name="Copeland A."/>
            <person name="Grisel N."/>
            <person name="Haridas S."/>
            <person name="Kipfer T."/>
            <person name="LaButti K."/>
            <person name="Lindquist E."/>
            <person name="Lipzen A."/>
            <person name="Maire R."/>
            <person name="Meier B."/>
            <person name="Mihaltcheva S."/>
            <person name="Molinier V."/>
            <person name="Murat C."/>
            <person name="Poggeler S."/>
            <person name="Quandt C.A."/>
            <person name="Sperisen C."/>
            <person name="Tritt A."/>
            <person name="Tisserant E."/>
            <person name="Crous P.W."/>
            <person name="Henrissat B."/>
            <person name="Nehls U."/>
            <person name="Egli S."/>
            <person name="Spatafora J.W."/>
            <person name="Grigoriev I.V."/>
            <person name="Martin F.M."/>
        </authorList>
    </citation>
    <scope>NUCLEOTIDE SEQUENCE [LARGE SCALE GENOMIC DNA]</scope>
    <source>
        <strain evidence="2 3">CBS 207.34</strain>
    </source>
</reference>
<dbReference type="Proteomes" id="UP000250140">
    <property type="component" value="Unassembled WGS sequence"/>
</dbReference>
<evidence type="ECO:0000256" key="1">
    <source>
        <dbReference type="SAM" id="MobiDB-lite"/>
    </source>
</evidence>
<sequence length="176" mass="19291">MLDTDQNRWILGIPKVAQSLMFFGYLPFIDVVRSLPGTSIQGHIGGSRLQTPLDTPTQLTPVWWNTQSPSSKTSSGAQNSQKITRPTTFLPTKTQLQATAPQKRAAATRQHANHCSEKHQPQADHLHLHLAHPAQPPALAPPHPDPLHLDPPHLQQPRGNHKPEAGHAAAPPSLRQ</sequence>